<dbReference type="Gene3D" id="1.10.510.10">
    <property type="entry name" value="Transferase(Phosphotransferase) domain 1"/>
    <property type="match status" value="1"/>
</dbReference>
<dbReference type="KEGG" id="epa:110247072"/>
<dbReference type="Proteomes" id="UP000887567">
    <property type="component" value="Unplaced"/>
</dbReference>
<sequence length="213" mass="24382">MEDAWEKELCILSLLKQAENTEVAGASLARYKWHCTAKQHSITGIVPQELQEIKNSALICFDYVPNKCLHDYLENKEPLTFRIVCSLCIDIISTIEYLQTCGISNNNINSRAIVVRRTGSQDSPVKAVIVDFSRAMKLQKYEDGSYAKADILQFRFLFRVLLRNCPEDCSPYQQIDDILSLCKYERKVDTAESIKYCLTSALMDIDETFNTKL</sequence>
<name>A0A913XSN9_EXADI</name>
<dbReference type="RefSeq" id="XP_020909115.1">
    <property type="nucleotide sequence ID" value="XM_021053456.2"/>
</dbReference>
<evidence type="ECO:0000313" key="2">
    <source>
        <dbReference type="Proteomes" id="UP000887567"/>
    </source>
</evidence>
<evidence type="ECO:0000313" key="1">
    <source>
        <dbReference type="EnsemblMetazoa" id="XP_020909115.1"/>
    </source>
</evidence>
<reference evidence="1" key="1">
    <citation type="submission" date="2022-11" db="UniProtKB">
        <authorList>
            <consortium name="EnsemblMetazoa"/>
        </authorList>
    </citation>
    <scope>IDENTIFICATION</scope>
</reference>
<dbReference type="GeneID" id="110247072"/>
<dbReference type="OMA" id="HANIIQY"/>
<proteinExistence type="predicted"/>
<dbReference type="InterPro" id="IPR011009">
    <property type="entry name" value="Kinase-like_dom_sf"/>
</dbReference>
<evidence type="ECO:0008006" key="3">
    <source>
        <dbReference type="Google" id="ProtNLM"/>
    </source>
</evidence>
<dbReference type="SUPFAM" id="SSF56112">
    <property type="entry name" value="Protein kinase-like (PK-like)"/>
    <property type="match status" value="1"/>
</dbReference>
<accession>A0A913XSN9</accession>
<protein>
    <recommendedName>
        <fullName evidence="3">Protein kinase domain-containing protein</fullName>
    </recommendedName>
</protein>
<dbReference type="EnsemblMetazoa" id="XM_021053456.2">
    <property type="protein sequence ID" value="XP_020909115.1"/>
    <property type="gene ID" value="LOC110247072"/>
</dbReference>
<keyword evidence="2" id="KW-1185">Reference proteome</keyword>
<dbReference type="AlphaFoldDB" id="A0A913XSN9"/>
<dbReference type="OrthoDB" id="5984578at2759"/>
<organism evidence="1 2">
    <name type="scientific">Exaiptasia diaphana</name>
    <name type="common">Tropical sea anemone</name>
    <name type="synonym">Aiptasia pulchella</name>
    <dbReference type="NCBI Taxonomy" id="2652724"/>
    <lineage>
        <taxon>Eukaryota</taxon>
        <taxon>Metazoa</taxon>
        <taxon>Cnidaria</taxon>
        <taxon>Anthozoa</taxon>
        <taxon>Hexacorallia</taxon>
        <taxon>Actiniaria</taxon>
        <taxon>Aiptasiidae</taxon>
        <taxon>Exaiptasia</taxon>
    </lineage>
</organism>